<feature type="signal peptide" evidence="1">
    <location>
        <begin position="1"/>
        <end position="19"/>
    </location>
</feature>
<dbReference type="Proteomes" id="UP001242480">
    <property type="component" value="Unassembled WGS sequence"/>
</dbReference>
<comment type="caution">
    <text evidence="2">The sequence shown here is derived from an EMBL/GenBank/DDBJ whole genome shotgun (WGS) entry which is preliminary data.</text>
</comment>
<feature type="chain" id="PRO_5047021594" evidence="1">
    <location>
        <begin position="20"/>
        <end position="477"/>
    </location>
</feature>
<keyword evidence="3" id="KW-1185">Reference proteome</keyword>
<dbReference type="InterPro" id="IPR011964">
    <property type="entry name" value="YVTN_b-propeller_repeat"/>
</dbReference>
<organism evidence="2 3">
    <name type="scientific">Labrys wisconsinensis</name>
    <dbReference type="NCBI Taxonomy" id="425677"/>
    <lineage>
        <taxon>Bacteria</taxon>
        <taxon>Pseudomonadati</taxon>
        <taxon>Pseudomonadota</taxon>
        <taxon>Alphaproteobacteria</taxon>
        <taxon>Hyphomicrobiales</taxon>
        <taxon>Xanthobacteraceae</taxon>
        <taxon>Labrys</taxon>
    </lineage>
</organism>
<accession>A0ABU0J7I8</accession>
<dbReference type="NCBIfam" id="TIGR02276">
    <property type="entry name" value="beta_rpt_yvtn"/>
    <property type="match status" value="1"/>
</dbReference>
<dbReference type="RefSeq" id="WP_307273899.1">
    <property type="nucleotide sequence ID" value="NZ_JAUSVX010000005.1"/>
</dbReference>
<dbReference type="InterPro" id="IPR011045">
    <property type="entry name" value="N2O_reductase_N"/>
</dbReference>
<dbReference type="EMBL" id="JAUSVX010000005">
    <property type="protein sequence ID" value="MDQ0470230.1"/>
    <property type="molecule type" value="Genomic_DNA"/>
</dbReference>
<proteinExistence type="predicted"/>
<dbReference type="PANTHER" id="PTHR47197:SF3">
    <property type="entry name" value="DIHYDRO-HEME D1 DEHYDROGENASE"/>
    <property type="match status" value="1"/>
</dbReference>
<dbReference type="PANTHER" id="PTHR47197">
    <property type="entry name" value="PROTEIN NIRF"/>
    <property type="match status" value="1"/>
</dbReference>
<evidence type="ECO:0000313" key="3">
    <source>
        <dbReference type="Proteomes" id="UP001242480"/>
    </source>
</evidence>
<dbReference type="Gene3D" id="2.130.10.10">
    <property type="entry name" value="YVTN repeat-like/Quinoprotein amine dehydrogenase"/>
    <property type="match status" value="2"/>
</dbReference>
<dbReference type="InterPro" id="IPR051200">
    <property type="entry name" value="Host-pathogen_enzymatic-act"/>
</dbReference>
<evidence type="ECO:0000256" key="1">
    <source>
        <dbReference type="SAM" id="SignalP"/>
    </source>
</evidence>
<dbReference type="SUPFAM" id="SSF50974">
    <property type="entry name" value="Nitrous oxide reductase, N-terminal domain"/>
    <property type="match status" value="1"/>
</dbReference>
<protein>
    <submittedName>
        <fullName evidence="2">YVTN family beta-propeller protein</fullName>
    </submittedName>
</protein>
<reference evidence="2 3" key="1">
    <citation type="submission" date="2023-07" db="EMBL/GenBank/DDBJ databases">
        <title>Genomic Encyclopedia of Type Strains, Phase IV (KMG-IV): sequencing the most valuable type-strain genomes for metagenomic binning, comparative biology and taxonomic classification.</title>
        <authorList>
            <person name="Goeker M."/>
        </authorList>
    </citation>
    <scope>NUCLEOTIDE SEQUENCE [LARGE SCALE GENOMIC DNA]</scope>
    <source>
        <strain evidence="2 3">DSM 19619</strain>
    </source>
</reference>
<evidence type="ECO:0000313" key="2">
    <source>
        <dbReference type="EMBL" id="MDQ0470230.1"/>
    </source>
</evidence>
<keyword evidence="1" id="KW-0732">Signal</keyword>
<name>A0ABU0J7I8_9HYPH</name>
<gene>
    <name evidence="2" type="ORF">QO011_003246</name>
</gene>
<sequence>MKAHLSACILLATTLSASAGQAPGAADKPDIAVSARDRFYTSDQFSNTVSVIDPSSNKLLGVIRLGDPTPGNLSPLYKGQLLVHGMGFSPDHKTLAAISIGSNSVSFIDTATNAVKHVSYVGRSPHEAFFTPDGKEVWVAVRGENYISVLDGKTFKETTRIEVPNGPGMTIFSPNGKYGYVCSSFTPETVVISTDSHKIVGHVKQDSPFCPDIAATPDGKQVWLTLKDVGKTMVFNAKPPFGVIKTLDTGPITNHVNIVRNTKGQFAYVTVGGLNAVKVFRTDTFEQVAMIETGALPHGLWPSGDGTRVYVGLENADAAAAIDTLENKVIATIPIGQAPQGVAYVPNAVPSGDGMSNLQPLAATSESAQLKLGVPGSKTATQVTLFNQGLVQVVQAAVTGLEPKKAYTLALSVQADGSGTLQPLAAFMTNPAGAAIVNTVGPIRQVVEAKQDDARRYLVIASGSAHELGAAVQIQMP</sequence>
<dbReference type="InterPro" id="IPR015943">
    <property type="entry name" value="WD40/YVTN_repeat-like_dom_sf"/>
</dbReference>